<gene>
    <name evidence="2" type="primary">RvY_11442-1</name>
    <name evidence="2" type="synonym">RvY_11442.1</name>
    <name evidence="2" type="ORF">RvY_11442</name>
</gene>
<keyword evidence="3" id="KW-1185">Reference proteome</keyword>
<name>A0A1D1VG35_RAMVA</name>
<dbReference type="Proteomes" id="UP000186922">
    <property type="component" value="Unassembled WGS sequence"/>
</dbReference>
<reference evidence="2 3" key="1">
    <citation type="journal article" date="2016" name="Nat. Commun.">
        <title>Extremotolerant tardigrade genome and improved radiotolerance of human cultured cells by tardigrade-unique protein.</title>
        <authorList>
            <person name="Hashimoto T."/>
            <person name="Horikawa D.D."/>
            <person name="Saito Y."/>
            <person name="Kuwahara H."/>
            <person name="Kozuka-Hata H."/>
            <person name="Shin-I T."/>
            <person name="Minakuchi Y."/>
            <person name="Ohishi K."/>
            <person name="Motoyama A."/>
            <person name="Aizu T."/>
            <person name="Enomoto A."/>
            <person name="Kondo K."/>
            <person name="Tanaka S."/>
            <person name="Hara Y."/>
            <person name="Koshikawa S."/>
            <person name="Sagara H."/>
            <person name="Miura T."/>
            <person name="Yokobori S."/>
            <person name="Miyagawa K."/>
            <person name="Suzuki Y."/>
            <person name="Kubo T."/>
            <person name="Oyama M."/>
            <person name="Kohara Y."/>
            <person name="Fujiyama A."/>
            <person name="Arakawa K."/>
            <person name="Katayama T."/>
            <person name="Toyoda A."/>
            <person name="Kunieda T."/>
        </authorList>
    </citation>
    <scope>NUCLEOTIDE SEQUENCE [LARGE SCALE GENOMIC DNA]</scope>
    <source>
        <strain evidence="2 3">YOKOZUNA-1</strain>
    </source>
</reference>
<protein>
    <submittedName>
        <fullName evidence="2">Uncharacterized protein</fullName>
    </submittedName>
</protein>
<proteinExistence type="predicted"/>
<feature type="region of interest" description="Disordered" evidence="1">
    <location>
        <begin position="104"/>
        <end position="157"/>
    </location>
</feature>
<accession>A0A1D1VG35</accession>
<feature type="compositionally biased region" description="Polar residues" evidence="1">
    <location>
        <begin position="144"/>
        <end position="157"/>
    </location>
</feature>
<dbReference type="EMBL" id="BDGG01000006">
    <property type="protein sequence ID" value="GAV00617.1"/>
    <property type="molecule type" value="Genomic_DNA"/>
</dbReference>
<feature type="region of interest" description="Disordered" evidence="1">
    <location>
        <begin position="225"/>
        <end position="269"/>
    </location>
</feature>
<comment type="caution">
    <text evidence="2">The sequence shown here is derived from an EMBL/GenBank/DDBJ whole genome shotgun (WGS) entry which is preliminary data.</text>
</comment>
<dbReference type="AlphaFoldDB" id="A0A1D1VG35"/>
<evidence type="ECO:0000313" key="2">
    <source>
        <dbReference type="EMBL" id="GAV00617.1"/>
    </source>
</evidence>
<evidence type="ECO:0000313" key="3">
    <source>
        <dbReference type="Proteomes" id="UP000186922"/>
    </source>
</evidence>
<sequence>MAKGGSAVIFWHNEWIKCHHDPPMANSFVQAVAHERIFPLPGGTVDERAVCQVEVEEKMHDCLVLTIDHGRSLAEQYDIVAKDKKHLEARGARWMADLKLDQNGTTSACRPQRKSGIPEIPPAQVSSAMVQPEASAPKRASVDPSPSRNALNPSNFQNVLAQPTPVFVTVKSLPKKPVVKLPQPRVSKKLAGANFAPVRDLKVPPPRDRLRRAASVASYRMLEGFDSDDEEESSASQVKNDRASMPPSRHRVRAPTVARATSVEPSKKPQKRVSFGSVVKERLVSLPVVWSGEPANRAVINAKGVETDTQTLTQYIVTNAKTVKKAVQLAVEELFTKDEVKNGVFTQRALNKLPSAEQDTATILDEQKMAAVLEAACNWKRRKSGNRAFLSELSLWNYMREIKKELRLQALAAAGERQESASKKMKV</sequence>
<organism evidence="2 3">
    <name type="scientific">Ramazzottius varieornatus</name>
    <name type="common">Water bear</name>
    <name type="synonym">Tardigrade</name>
    <dbReference type="NCBI Taxonomy" id="947166"/>
    <lineage>
        <taxon>Eukaryota</taxon>
        <taxon>Metazoa</taxon>
        <taxon>Ecdysozoa</taxon>
        <taxon>Tardigrada</taxon>
        <taxon>Eutardigrada</taxon>
        <taxon>Parachela</taxon>
        <taxon>Hypsibioidea</taxon>
        <taxon>Ramazzottiidae</taxon>
        <taxon>Ramazzottius</taxon>
    </lineage>
</organism>
<evidence type="ECO:0000256" key="1">
    <source>
        <dbReference type="SAM" id="MobiDB-lite"/>
    </source>
</evidence>